<comment type="caution">
    <text evidence="3">The sequence shown here is derived from an EMBL/GenBank/DDBJ whole genome shotgun (WGS) entry which is preliminary data.</text>
</comment>
<evidence type="ECO:0000313" key="3">
    <source>
        <dbReference type="EMBL" id="KAK8224931.1"/>
    </source>
</evidence>
<evidence type="ECO:0000256" key="1">
    <source>
        <dbReference type="SAM" id="MobiDB-lite"/>
    </source>
</evidence>
<name>A0ABR1YCX8_9PEZI</name>
<keyword evidence="2" id="KW-0732">Signal</keyword>
<accession>A0ABR1YCX8</accession>
<gene>
    <name evidence="3" type="ORF">HDK90DRAFT_95596</name>
</gene>
<feature type="region of interest" description="Disordered" evidence="1">
    <location>
        <begin position="30"/>
        <end position="128"/>
    </location>
</feature>
<reference evidence="3 4" key="1">
    <citation type="submission" date="2024-04" db="EMBL/GenBank/DDBJ databases">
        <title>Phyllosticta paracitricarpa is synonymous to the EU quarantine fungus P. citricarpa based on phylogenomic analyses.</title>
        <authorList>
            <consortium name="Lawrence Berkeley National Laboratory"/>
            <person name="Van Ingen-Buijs V.A."/>
            <person name="Van Westerhoven A.C."/>
            <person name="Haridas S."/>
            <person name="Skiadas P."/>
            <person name="Martin F."/>
            <person name="Groenewald J.Z."/>
            <person name="Crous P.W."/>
            <person name="Seidl M.F."/>
        </authorList>
    </citation>
    <scope>NUCLEOTIDE SEQUENCE [LARGE SCALE GENOMIC DNA]</scope>
    <source>
        <strain evidence="3 4">CBS 123374</strain>
    </source>
</reference>
<dbReference type="Proteomes" id="UP001492380">
    <property type="component" value="Unassembled WGS sequence"/>
</dbReference>
<evidence type="ECO:0000256" key="2">
    <source>
        <dbReference type="SAM" id="SignalP"/>
    </source>
</evidence>
<feature type="compositionally biased region" description="Basic and acidic residues" evidence="1">
    <location>
        <begin position="108"/>
        <end position="122"/>
    </location>
</feature>
<feature type="chain" id="PRO_5046932044" evidence="2">
    <location>
        <begin position="24"/>
        <end position="128"/>
    </location>
</feature>
<proteinExistence type="predicted"/>
<feature type="compositionally biased region" description="Low complexity" evidence="1">
    <location>
        <begin position="46"/>
        <end position="65"/>
    </location>
</feature>
<dbReference type="EMBL" id="JBBWRZ010000012">
    <property type="protein sequence ID" value="KAK8224931.1"/>
    <property type="molecule type" value="Genomic_DNA"/>
</dbReference>
<protein>
    <submittedName>
        <fullName evidence="3">Uncharacterized protein</fullName>
    </submittedName>
</protein>
<keyword evidence="4" id="KW-1185">Reference proteome</keyword>
<evidence type="ECO:0000313" key="4">
    <source>
        <dbReference type="Proteomes" id="UP001492380"/>
    </source>
</evidence>
<feature type="signal peptide" evidence="2">
    <location>
        <begin position="1"/>
        <end position="23"/>
    </location>
</feature>
<sequence length="128" mass="14275">MPSHINNTHCLLLLSSAYRRVVGAACATPRPRRIPYHDVPLRRTTRPPSRAAVAAEVVVRSAAPDADADDARKQYQHRRPSDAARSSKRKKQEQKQKQDAGLPGATQRDARARQGKARRSDRGWMSGE</sequence>
<organism evidence="3 4">
    <name type="scientific">Phyllosticta capitalensis</name>
    <dbReference type="NCBI Taxonomy" id="121624"/>
    <lineage>
        <taxon>Eukaryota</taxon>
        <taxon>Fungi</taxon>
        <taxon>Dikarya</taxon>
        <taxon>Ascomycota</taxon>
        <taxon>Pezizomycotina</taxon>
        <taxon>Dothideomycetes</taxon>
        <taxon>Dothideomycetes incertae sedis</taxon>
        <taxon>Botryosphaeriales</taxon>
        <taxon>Phyllostictaceae</taxon>
        <taxon>Phyllosticta</taxon>
    </lineage>
</organism>